<organism evidence="6 7">
    <name type="scientific">Zestomonas carbonaria</name>
    <dbReference type="NCBI Taxonomy" id="2762745"/>
    <lineage>
        <taxon>Bacteria</taxon>
        <taxon>Pseudomonadati</taxon>
        <taxon>Pseudomonadota</taxon>
        <taxon>Gammaproteobacteria</taxon>
        <taxon>Pseudomonadales</taxon>
        <taxon>Pseudomonadaceae</taxon>
        <taxon>Zestomonas</taxon>
    </lineage>
</organism>
<dbReference type="RefSeq" id="WP_187673311.1">
    <property type="nucleotide sequence ID" value="NZ_CAJFCI010000080.1"/>
</dbReference>
<dbReference type="SMART" id="SM00062">
    <property type="entry name" value="PBPb"/>
    <property type="match status" value="1"/>
</dbReference>
<gene>
    <name evidence="6" type="primary">tauA</name>
    <name evidence="6" type="ORF">PSEWESI4_04331</name>
</gene>
<comment type="similarity">
    <text evidence="2">Belongs to the bacterial solute-binding protein SsuA/TauA family.</text>
</comment>
<dbReference type="InterPro" id="IPR001638">
    <property type="entry name" value="Solute-binding_3/MltF_N"/>
</dbReference>
<dbReference type="GO" id="GO:0042918">
    <property type="term" value="P:alkanesulfonate transmembrane transport"/>
    <property type="evidence" value="ECO:0007669"/>
    <property type="project" value="TreeGrafter"/>
</dbReference>
<dbReference type="EMBL" id="CAJFCI010000080">
    <property type="protein sequence ID" value="CAD5110015.1"/>
    <property type="molecule type" value="Genomic_DNA"/>
</dbReference>
<protein>
    <submittedName>
        <fullName evidence="6">Taurine-binding periplasmic protein</fullName>
    </submittedName>
</protein>
<reference evidence="6 7" key="1">
    <citation type="submission" date="2020-08" db="EMBL/GenBank/DDBJ databases">
        <authorList>
            <person name="Criscuolo A."/>
        </authorList>
    </citation>
    <scope>NUCLEOTIDE SEQUENCE [LARGE SCALE GENOMIC DNA]</scope>
    <source>
        <strain evidence="6">CIP111764</strain>
    </source>
</reference>
<evidence type="ECO:0000256" key="3">
    <source>
        <dbReference type="ARBA" id="ARBA00022729"/>
    </source>
</evidence>
<dbReference type="PANTHER" id="PTHR30024">
    <property type="entry name" value="ALIPHATIC SULFONATES-BINDING PROTEIN-RELATED"/>
    <property type="match status" value="1"/>
</dbReference>
<dbReference type="Proteomes" id="UP000583387">
    <property type="component" value="Unassembled WGS sequence"/>
</dbReference>
<dbReference type="NCBIfam" id="TIGR01729">
    <property type="entry name" value="taurine_ABC_bnd"/>
    <property type="match status" value="1"/>
</dbReference>
<feature type="domain" description="Solute-binding protein family 3/N-terminal" evidence="5">
    <location>
        <begin position="27"/>
        <end position="244"/>
    </location>
</feature>
<keyword evidence="3 4" id="KW-0732">Signal</keyword>
<dbReference type="AlphaFoldDB" id="A0A7U7ETF2"/>
<dbReference type="PANTHER" id="PTHR30024:SF47">
    <property type="entry name" value="TAURINE-BINDING PERIPLASMIC PROTEIN"/>
    <property type="match status" value="1"/>
</dbReference>
<dbReference type="Pfam" id="PF09084">
    <property type="entry name" value="NMT1"/>
    <property type="match status" value="1"/>
</dbReference>
<comment type="subcellular location">
    <subcellularLocation>
        <location evidence="1">Periplasm</location>
    </subcellularLocation>
</comment>
<dbReference type="SUPFAM" id="SSF53850">
    <property type="entry name" value="Periplasmic binding protein-like II"/>
    <property type="match status" value="1"/>
</dbReference>
<dbReference type="CDD" id="cd13560">
    <property type="entry name" value="PBP2_taurine"/>
    <property type="match status" value="1"/>
</dbReference>
<name>A0A7U7ETF2_9GAMM</name>
<dbReference type="Gene3D" id="3.40.190.10">
    <property type="entry name" value="Periplasmic binding protein-like II"/>
    <property type="match status" value="2"/>
</dbReference>
<dbReference type="InterPro" id="IPR010068">
    <property type="entry name" value="Peri-bd_TauA"/>
</dbReference>
<feature type="signal peptide" evidence="4">
    <location>
        <begin position="1"/>
        <end position="25"/>
    </location>
</feature>
<evidence type="ECO:0000313" key="6">
    <source>
        <dbReference type="EMBL" id="CAD5110015.1"/>
    </source>
</evidence>
<dbReference type="InterPro" id="IPR015168">
    <property type="entry name" value="SsuA/THI5"/>
</dbReference>
<feature type="chain" id="PRO_5031363122" evidence="4">
    <location>
        <begin position="26"/>
        <end position="326"/>
    </location>
</feature>
<evidence type="ECO:0000313" key="7">
    <source>
        <dbReference type="Proteomes" id="UP000583387"/>
    </source>
</evidence>
<keyword evidence="7" id="KW-1185">Reference proteome</keyword>
<evidence type="ECO:0000256" key="4">
    <source>
        <dbReference type="SAM" id="SignalP"/>
    </source>
</evidence>
<dbReference type="GO" id="GO:0042597">
    <property type="term" value="C:periplasmic space"/>
    <property type="evidence" value="ECO:0007669"/>
    <property type="project" value="UniProtKB-SubCell"/>
</dbReference>
<evidence type="ECO:0000256" key="1">
    <source>
        <dbReference type="ARBA" id="ARBA00004418"/>
    </source>
</evidence>
<proteinExistence type="inferred from homology"/>
<comment type="caution">
    <text evidence="6">The sequence shown here is derived from an EMBL/GenBank/DDBJ whole genome shotgun (WGS) entry which is preliminary data.</text>
</comment>
<accession>A0A7U7ETF2</accession>
<evidence type="ECO:0000256" key="2">
    <source>
        <dbReference type="ARBA" id="ARBA00010742"/>
    </source>
</evidence>
<evidence type="ECO:0000259" key="5">
    <source>
        <dbReference type="SMART" id="SM00062"/>
    </source>
</evidence>
<sequence>MVPSLFPRRLLSALTLSGLAFTAQAADFTVAYQTTVDPAKVAQADGAYEKASQSKIDWRKFDSGAEVITAVASGDVQIGYVGSSPLAAAATRQLPIQTFLIATQIGAAEALVARDGSGIAQPQDLVGKKVAVPFVSTGHYSLLAALKHWQIDPGKVQVLNLAPPAIISAWQRGDIDATYVWDPALGVAKQSGKVLITSGELGKLGAPTFDAWIVRKDFAEKHPDVVRAFAKVTLDAYSDYRQDPQGWLANQDNVAKLVKLSGAKAEDIPLLLQGNVFPLAADQALALGAPTTQAIADTARFLKEQGKVEAVLPDYAPYVSNRYVAN</sequence>